<keyword evidence="1" id="KW-0812">Transmembrane</keyword>
<evidence type="ECO:0000256" key="1">
    <source>
        <dbReference type="SAM" id="Phobius"/>
    </source>
</evidence>
<keyword evidence="1" id="KW-1133">Transmembrane helix</keyword>
<keyword evidence="1" id="KW-0472">Membrane</keyword>
<evidence type="ECO:0000313" key="3">
    <source>
        <dbReference type="Proteomes" id="UP001499987"/>
    </source>
</evidence>
<reference evidence="2 3" key="1">
    <citation type="journal article" date="2019" name="Int. J. Syst. Evol. Microbiol.">
        <title>The Global Catalogue of Microorganisms (GCM) 10K type strain sequencing project: providing services to taxonomists for standard genome sequencing and annotation.</title>
        <authorList>
            <consortium name="The Broad Institute Genomics Platform"/>
            <consortium name="The Broad Institute Genome Sequencing Center for Infectious Disease"/>
            <person name="Wu L."/>
            <person name="Ma J."/>
        </authorList>
    </citation>
    <scope>NUCLEOTIDE SEQUENCE [LARGE SCALE GENOMIC DNA]</scope>
    <source>
        <strain evidence="2 3">JCM 13002</strain>
    </source>
</reference>
<keyword evidence="3" id="KW-1185">Reference proteome</keyword>
<protein>
    <submittedName>
        <fullName evidence="2">Uncharacterized protein</fullName>
    </submittedName>
</protein>
<evidence type="ECO:0000313" key="2">
    <source>
        <dbReference type="EMBL" id="GAA1074982.1"/>
    </source>
</evidence>
<dbReference type="RefSeq" id="WP_344622700.1">
    <property type="nucleotide sequence ID" value="NZ_BAAALD010000009.1"/>
</dbReference>
<dbReference type="EMBL" id="BAAALD010000009">
    <property type="protein sequence ID" value="GAA1074982.1"/>
    <property type="molecule type" value="Genomic_DNA"/>
</dbReference>
<proteinExistence type="predicted"/>
<comment type="caution">
    <text evidence="2">The sequence shown here is derived from an EMBL/GenBank/DDBJ whole genome shotgun (WGS) entry which is preliminary data.</text>
</comment>
<name>A0ABN1TDW0_9ACTN</name>
<gene>
    <name evidence="2" type="ORF">GCM10009663_15070</name>
</gene>
<sequence>MPADRGGAFGILVCTAFRRFAMWFPPTRRAARRRSLLCAVAAGMLIVFHFFVLCGTVTGPRSPS</sequence>
<feature type="transmembrane region" description="Helical" evidence="1">
    <location>
        <begin position="36"/>
        <end position="58"/>
    </location>
</feature>
<accession>A0ABN1TDW0</accession>
<organism evidence="2 3">
    <name type="scientific">Kitasatospora arboriphila</name>
    <dbReference type="NCBI Taxonomy" id="258052"/>
    <lineage>
        <taxon>Bacteria</taxon>
        <taxon>Bacillati</taxon>
        <taxon>Actinomycetota</taxon>
        <taxon>Actinomycetes</taxon>
        <taxon>Kitasatosporales</taxon>
        <taxon>Streptomycetaceae</taxon>
        <taxon>Kitasatospora</taxon>
    </lineage>
</organism>
<dbReference type="Proteomes" id="UP001499987">
    <property type="component" value="Unassembled WGS sequence"/>
</dbReference>